<gene>
    <name evidence="7" type="ORF">HNR07_001498</name>
</gene>
<dbReference type="InterPro" id="IPR052186">
    <property type="entry name" value="Hydantoin_racemase-like"/>
</dbReference>
<dbReference type="PANTHER" id="PTHR28047">
    <property type="entry name" value="PROTEIN DCG1"/>
    <property type="match status" value="1"/>
</dbReference>
<dbReference type="EMBL" id="JACHDO010000001">
    <property type="protein sequence ID" value="MBB5490361.1"/>
    <property type="molecule type" value="Genomic_DNA"/>
</dbReference>
<dbReference type="InterPro" id="IPR053714">
    <property type="entry name" value="Iso_Racemase_Enz_sf"/>
</dbReference>
<evidence type="ECO:0000256" key="3">
    <source>
        <dbReference type="ARBA" id="ARBA00066406"/>
    </source>
</evidence>
<evidence type="ECO:0000313" key="7">
    <source>
        <dbReference type="EMBL" id="MBB5490361.1"/>
    </source>
</evidence>
<organism evidence="7 8">
    <name type="scientific">Nocardiopsis metallicus</name>
    <dbReference type="NCBI Taxonomy" id="179819"/>
    <lineage>
        <taxon>Bacteria</taxon>
        <taxon>Bacillati</taxon>
        <taxon>Actinomycetota</taxon>
        <taxon>Actinomycetes</taxon>
        <taxon>Streptosporangiales</taxon>
        <taxon>Nocardiopsidaceae</taxon>
        <taxon>Nocardiopsis</taxon>
    </lineage>
</organism>
<dbReference type="RefSeq" id="WP_184363649.1">
    <property type="nucleotide sequence ID" value="NZ_BAAAKM010000088.1"/>
</dbReference>
<sequence length="258" mass="27115">MRILIVNVNTSTAITRALAEQARTVARTGTEIEALTPRFGPASVEGNFESHLAAVAVMDRVMTYDRPYDAVIQAGFGDHGKEGLQELCPTPVIDITEAAAHTACLLGHRYSVVTSLDRTVPMIRDRLTLAGLRTRCASVRASGLGVLELESDPTAAAEAVARQARLAVEQDGAEVVVLGCGGMAGMELTPEDTAGAPVVDGLTSAVALAESLVGLGLTTSKVRTFATPRPKPVTHWPLSPGLEARSPRRAPATTETRP</sequence>
<dbReference type="AlphaFoldDB" id="A0A840WBF3"/>
<protein>
    <recommendedName>
        <fullName evidence="4">Hydantoin racemase</fullName>
        <ecNumber evidence="3">5.1.99.5</ecNumber>
    </recommendedName>
</protein>
<dbReference type="GO" id="GO:0036348">
    <property type="term" value="F:hydantoin racemase activity"/>
    <property type="evidence" value="ECO:0007669"/>
    <property type="project" value="UniProtKB-EC"/>
</dbReference>
<dbReference type="Gene3D" id="3.40.50.12500">
    <property type="match status" value="1"/>
</dbReference>
<comment type="catalytic activity">
    <reaction evidence="5">
        <text>D-5-benzylhydantoin = L-5-benzylhydantoin</text>
        <dbReference type="Rhea" id="RHEA:83991"/>
        <dbReference type="ChEBI" id="CHEBI:176864"/>
        <dbReference type="ChEBI" id="CHEBI:233540"/>
    </reaction>
</comment>
<dbReference type="EC" id="5.1.99.5" evidence="3"/>
<name>A0A840WBF3_9ACTN</name>
<comment type="similarity">
    <text evidence="1">Belongs to the HyuE racemase family.</text>
</comment>
<evidence type="ECO:0000313" key="8">
    <source>
        <dbReference type="Proteomes" id="UP000579647"/>
    </source>
</evidence>
<evidence type="ECO:0000256" key="4">
    <source>
        <dbReference type="ARBA" id="ARBA00067972"/>
    </source>
</evidence>
<keyword evidence="8" id="KW-1185">Reference proteome</keyword>
<dbReference type="Pfam" id="PF01177">
    <property type="entry name" value="Asp_Glu_race"/>
    <property type="match status" value="1"/>
</dbReference>
<evidence type="ECO:0000256" key="2">
    <source>
        <dbReference type="ARBA" id="ARBA00051635"/>
    </source>
</evidence>
<comment type="catalytic activity">
    <reaction evidence="2">
        <text>a D-5-monosubstituted hydantoin = a L-5-monosubstituted hydantoin</text>
        <dbReference type="Rhea" id="RHEA:46624"/>
        <dbReference type="ChEBI" id="CHEBI:86339"/>
        <dbReference type="ChEBI" id="CHEBI:86340"/>
        <dbReference type="EC" id="5.1.99.5"/>
    </reaction>
</comment>
<evidence type="ECO:0000256" key="6">
    <source>
        <dbReference type="SAM" id="MobiDB-lite"/>
    </source>
</evidence>
<dbReference type="Proteomes" id="UP000579647">
    <property type="component" value="Unassembled WGS sequence"/>
</dbReference>
<evidence type="ECO:0000256" key="1">
    <source>
        <dbReference type="ARBA" id="ARBA00038414"/>
    </source>
</evidence>
<proteinExistence type="inferred from homology"/>
<dbReference type="FunFam" id="3.40.50.12500:FF:000001">
    <property type="entry name" value="Putative hydantoin racemase"/>
    <property type="match status" value="1"/>
</dbReference>
<dbReference type="GO" id="GO:0047661">
    <property type="term" value="F:amino-acid racemase activity"/>
    <property type="evidence" value="ECO:0007669"/>
    <property type="project" value="InterPro"/>
</dbReference>
<reference evidence="7 8" key="1">
    <citation type="submission" date="2020-08" db="EMBL/GenBank/DDBJ databases">
        <title>Sequencing the genomes of 1000 actinobacteria strains.</title>
        <authorList>
            <person name="Klenk H.-P."/>
        </authorList>
    </citation>
    <scope>NUCLEOTIDE SEQUENCE [LARGE SCALE GENOMIC DNA]</scope>
    <source>
        <strain evidence="7 8">DSM 44598</strain>
    </source>
</reference>
<accession>A0A840WBF3</accession>
<comment type="caution">
    <text evidence="7">The sequence shown here is derived from an EMBL/GenBank/DDBJ whole genome shotgun (WGS) entry which is preliminary data.</text>
</comment>
<dbReference type="InterPro" id="IPR015942">
    <property type="entry name" value="Asp/Glu/hydantoin_racemase"/>
</dbReference>
<dbReference type="PANTHER" id="PTHR28047:SF5">
    <property type="entry name" value="PROTEIN DCG1"/>
    <property type="match status" value="1"/>
</dbReference>
<feature type="region of interest" description="Disordered" evidence="6">
    <location>
        <begin position="228"/>
        <end position="258"/>
    </location>
</feature>
<evidence type="ECO:0000256" key="5">
    <source>
        <dbReference type="ARBA" id="ARBA00093199"/>
    </source>
</evidence>
<keyword evidence="7" id="KW-0413">Isomerase</keyword>